<proteinExistence type="predicted"/>
<organism evidence="3 4">
    <name type="scientific">Solitalea koreensis</name>
    <dbReference type="NCBI Taxonomy" id="543615"/>
    <lineage>
        <taxon>Bacteria</taxon>
        <taxon>Pseudomonadati</taxon>
        <taxon>Bacteroidota</taxon>
        <taxon>Sphingobacteriia</taxon>
        <taxon>Sphingobacteriales</taxon>
        <taxon>Sphingobacteriaceae</taxon>
        <taxon>Solitalea</taxon>
    </lineage>
</organism>
<feature type="coiled-coil region" evidence="1">
    <location>
        <begin position="149"/>
        <end position="194"/>
    </location>
</feature>
<keyword evidence="4" id="KW-1185">Reference proteome</keyword>
<protein>
    <submittedName>
        <fullName evidence="3">Uncharacterized protein</fullName>
    </submittedName>
</protein>
<keyword evidence="1" id="KW-0175">Coiled coil</keyword>
<evidence type="ECO:0000256" key="2">
    <source>
        <dbReference type="SAM" id="MobiDB-lite"/>
    </source>
</evidence>
<evidence type="ECO:0000256" key="1">
    <source>
        <dbReference type="SAM" id="Coils"/>
    </source>
</evidence>
<dbReference type="OrthoDB" id="1420424at2"/>
<reference evidence="3 4" key="1">
    <citation type="submission" date="2017-05" db="EMBL/GenBank/DDBJ databases">
        <authorList>
            <person name="Varghese N."/>
            <person name="Submissions S."/>
        </authorList>
    </citation>
    <scope>NUCLEOTIDE SEQUENCE [LARGE SCALE GENOMIC DNA]</scope>
    <source>
        <strain evidence="3 4">DSM 21342</strain>
    </source>
</reference>
<gene>
    <name evidence="3" type="ORF">SAMN06265350_1134</name>
</gene>
<dbReference type="AlphaFoldDB" id="A0A521EB48"/>
<dbReference type="RefSeq" id="WP_142604646.1">
    <property type="nucleotide sequence ID" value="NZ_FXSZ01000013.1"/>
</dbReference>
<evidence type="ECO:0000313" key="4">
    <source>
        <dbReference type="Proteomes" id="UP000315971"/>
    </source>
</evidence>
<dbReference type="Proteomes" id="UP000315971">
    <property type="component" value="Unassembled WGS sequence"/>
</dbReference>
<name>A0A521EB48_9SPHI</name>
<accession>A0A521EB48</accession>
<dbReference type="EMBL" id="FXSZ01000013">
    <property type="protein sequence ID" value="SMO81168.1"/>
    <property type="molecule type" value="Genomic_DNA"/>
</dbReference>
<evidence type="ECO:0000313" key="3">
    <source>
        <dbReference type="EMBL" id="SMO81168.1"/>
    </source>
</evidence>
<feature type="compositionally biased region" description="Pro residues" evidence="2">
    <location>
        <begin position="96"/>
        <end position="135"/>
    </location>
</feature>
<feature type="region of interest" description="Disordered" evidence="2">
    <location>
        <begin position="95"/>
        <end position="139"/>
    </location>
</feature>
<sequence>MITLTLNIAEVFSSDKKEYPCRTNHTSFSNGSLVSLVSARDSIKLNNKAKIDDKDAVVIIKDHKGRVSELRVNGKVIPKEKWTTEELQTVMNKRMPAPPTPPAFSELPAPPTPPQSAPPGFSPVPPKPPIPPIPPCSIKDMQMKDSKEWKKFNAEMEKFDKEMEKWKKKYESGLEDYEKQMEQWQKENEPKFEEFGKQMDIWEKENAPKWEAFGKEMGKWALVNEPQMKVWAKQFTDNFEGADHGFKFKLSTVRNDVLENELLADKLIKSGQNYNFSISGKKKELRVNGIKQSNELFEKYNKLMKQSTADSDSDYEISISKQAN</sequence>